<feature type="region of interest" description="Disordered" evidence="1">
    <location>
        <begin position="71"/>
        <end position="95"/>
    </location>
</feature>
<name>A0A182FDH0_ANOAL</name>
<keyword evidence="3" id="KW-1185">Reference proteome</keyword>
<dbReference type="Proteomes" id="UP000069272">
    <property type="component" value="Chromosome 3L"/>
</dbReference>
<reference evidence="2" key="2">
    <citation type="submission" date="2022-08" db="UniProtKB">
        <authorList>
            <consortium name="EnsemblMetazoa"/>
        </authorList>
    </citation>
    <scope>IDENTIFICATION</scope>
    <source>
        <strain evidence="2">STECLA/ALBI9_A</strain>
    </source>
</reference>
<reference evidence="2 3" key="1">
    <citation type="journal article" date="2017" name="G3 (Bethesda)">
        <title>The Physical Genome Mapping of Anopheles albimanus Corrected Scaffold Misassemblies and Identified Interarm Rearrangements in Genus Anopheles.</title>
        <authorList>
            <person name="Artemov G.N."/>
            <person name="Peery A.N."/>
            <person name="Jiang X."/>
            <person name="Tu Z."/>
            <person name="Stegniy V.N."/>
            <person name="Sharakhova M.V."/>
            <person name="Sharakhov I.V."/>
        </authorList>
    </citation>
    <scope>NUCLEOTIDE SEQUENCE [LARGE SCALE GENOMIC DNA]</scope>
    <source>
        <strain evidence="2 3">ALBI9_A</strain>
    </source>
</reference>
<evidence type="ECO:0000256" key="1">
    <source>
        <dbReference type="SAM" id="MobiDB-lite"/>
    </source>
</evidence>
<proteinExistence type="predicted"/>
<sequence>MRIEQSQQQTLYSFGSVRSSQALAQQQHQEGRQHFPPRNTKNKKKKKKKNITTTTTTTIVAVPRTECMSFVHSTQMGGGRWTESRNRKTERNGNGYRTSSACCCNASVHRASDPTSRCTSCQRSVGET</sequence>
<evidence type="ECO:0000313" key="3">
    <source>
        <dbReference type="Proteomes" id="UP000069272"/>
    </source>
</evidence>
<accession>A0A182FDH0</accession>
<dbReference type="AlphaFoldDB" id="A0A182FDH0"/>
<organism evidence="2 3">
    <name type="scientific">Anopheles albimanus</name>
    <name type="common">New world malaria mosquito</name>
    <dbReference type="NCBI Taxonomy" id="7167"/>
    <lineage>
        <taxon>Eukaryota</taxon>
        <taxon>Metazoa</taxon>
        <taxon>Ecdysozoa</taxon>
        <taxon>Arthropoda</taxon>
        <taxon>Hexapoda</taxon>
        <taxon>Insecta</taxon>
        <taxon>Pterygota</taxon>
        <taxon>Neoptera</taxon>
        <taxon>Endopterygota</taxon>
        <taxon>Diptera</taxon>
        <taxon>Nematocera</taxon>
        <taxon>Culicoidea</taxon>
        <taxon>Culicidae</taxon>
        <taxon>Anophelinae</taxon>
        <taxon>Anopheles</taxon>
    </lineage>
</organism>
<feature type="compositionally biased region" description="Basic residues" evidence="1">
    <location>
        <begin position="40"/>
        <end position="50"/>
    </location>
</feature>
<feature type="compositionally biased region" description="Basic and acidic residues" evidence="1">
    <location>
        <begin position="82"/>
        <end position="91"/>
    </location>
</feature>
<evidence type="ECO:0000313" key="2">
    <source>
        <dbReference type="EnsemblMetazoa" id="AALB004557-PA"/>
    </source>
</evidence>
<feature type="region of interest" description="Disordered" evidence="1">
    <location>
        <begin position="17"/>
        <end position="57"/>
    </location>
</feature>
<feature type="compositionally biased region" description="Polar residues" evidence="1">
    <location>
        <begin position="17"/>
        <end position="28"/>
    </location>
</feature>
<dbReference type="EnsemblMetazoa" id="AALB004557-RA">
    <property type="protein sequence ID" value="AALB004557-PA"/>
    <property type="gene ID" value="AALB004557"/>
</dbReference>
<protein>
    <submittedName>
        <fullName evidence="2">Uncharacterized protein</fullName>
    </submittedName>
</protein>
<dbReference type="VEuPathDB" id="VectorBase:AALB004557"/>